<name>A0A4U9VBR7_SERFO</name>
<organism evidence="1">
    <name type="scientific">Serratia fonticola</name>
    <dbReference type="NCBI Taxonomy" id="47917"/>
    <lineage>
        <taxon>Bacteria</taxon>
        <taxon>Pseudomonadati</taxon>
        <taxon>Pseudomonadota</taxon>
        <taxon>Gammaproteobacteria</taxon>
        <taxon>Enterobacterales</taxon>
        <taxon>Yersiniaceae</taxon>
        <taxon>Serratia</taxon>
    </lineage>
</organism>
<dbReference type="EMBL" id="CABEEZ010000110">
    <property type="protein sequence ID" value="VTR44295.1"/>
    <property type="molecule type" value="Genomic_DNA"/>
</dbReference>
<dbReference type="AlphaFoldDB" id="A0A4U9VBR7"/>
<dbReference type="InterPro" id="IPR009749">
    <property type="entry name" value="DUF1315"/>
</dbReference>
<sequence length="113" mass="12190">MEVKDLIAAMTPEIYQRLVLAVELGKWPDGVALTPEQKEHSLQAVMLWQSMNNADPQHMSIGTDGQIVMKSKTGAEAAVYGRAVGQAEAAVTCCWQGDVAIALKVLLLLRAQA</sequence>
<reference evidence="1" key="1">
    <citation type="submission" date="2019-05" db="EMBL/GenBank/DDBJ databases">
        <authorList>
            <consortium name="Pathogen Informatics"/>
        </authorList>
    </citation>
    <scope>NUCLEOTIDE SEQUENCE [LARGE SCALE GENOMIC DNA]</scope>
    <source>
        <strain evidence="1">NCTC12965</strain>
    </source>
</reference>
<protein>
    <submittedName>
        <fullName evidence="1">Protein of uncharacterized function (DUF1315)</fullName>
    </submittedName>
</protein>
<gene>
    <name evidence="1" type="ORF">NCTC12965_05086</name>
</gene>
<accession>A0A4U9VBR7</accession>
<dbReference type="Pfam" id="PF07023">
    <property type="entry name" value="DUF1315"/>
    <property type="match status" value="1"/>
</dbReference>
<proteinExistence type="predicted"/>
<evidence type="ECO:0000313" key="1">
    <source>
        <dbReference type="EMBL" id="VTR44295.1"/>
    </source>
</evidence>